<feature type="region of interest" description="Disordered" evidence="1">
    <location>
        <begin position="170"/>
        <end position="203"/>
    </location>
</feature>
<keyword evidence="2" id="KW-1133">Transmembrane helix</keyword>
<feature type="transmembrane region" description="Helical" evidence="2">
    <location>
        <begin position="117"/>
        <end position="133"/>
    </location>
</feature>
<feature type="compositionally biased region" description="Pro residues" evidence="1">
    <location>
        <begin position="170"/>
        <end position="182"/>
    </location>
</feature>
<dbReference type="RefSeq" id="WP_071066539.1">
    <property type="nucleotide sequence ID" value="NZ_MAXA01000257.1"/>
</dbReference>
<gene>
    <name evidence="3" type="ORF">BBK14_07900</name>
</gene>
<sequence length="252" mass="25388">MKPAGKLERLLAAALPFALGAAVFVIAFWHIVEIARWAGQPDWAALLIASTGECMAVAAILEILARRRTGIGVKTPVLVLVAAVLFSGAVNLAAALVDRDTAGRLAGEPGAWRPVMAVWPVMAFALVAALKATRGGKAVEHLEEEGPAIAAGPAPGGAEVVEVAPVPAPAPPAAPVKAPPPAAELAPGPDEGGSGATPRGSGRLALAELVANLPADDPRSERQLAADLAPAAGLAPATARRYLADLRKSVAA</sequence>
<protein>
    <recommendedName>
        <fullName evidence="5">DUF2637 domain-containing protein</fullName>
    </recommendedName>
</protein>
<keyword evidence="2" id="KW-0812">Transmembrane</keyword>
<evidence type="ECO:0000256" key="1">
    <source>
        <dbReference type="SAM" id="MobiDB-lite"/>
    </source>
</evidence>
<organism evidence="3 4">
    <name type="scientific">Parafrankia soli</name>
    <dbReference type="NCBI Taxonomy" id="2599596"/>
    <lineage>
        <taxon>Bacteria</taxon>
        <taxon>Bacillati</taxon>
        <taxon>Actinomycetota</taxon>
        <taxon>Actinomycetes</taxon>
        <taxon>Frankiales</taxon>
        <taxon>Frankiaceae</taxon>
        <taxon>Parafrankia</taxon>
    </lineage>
</organism>
<feature type="transmembrane region" description="Helical" evidence="2">
    <location>
        <begin position="43"/>
        <end position="65"/>
    </location>
</feature>
<keyword evidence="4" id="KW-1185">Reference proteome</keyword>
<evidence type="ECO:0000256" key="2">
    <source>
        <dbReference type="SAM" id="Phobius"/>
    </source>
</evidence>
<feature type="transmembrane region" description="Helical" evidence="2">
    <location>
        <begin position="77"/>
        <end position="97"/>
    </location>
</feature>
<dbReference type="Proteomes" id="UP000179769">
    <property type="component" value="Unassembled WGS sequence"/>
</dbReference>
<dbReference type="AlphaFoldDB" id="A0A1S1PMN4"/>
<name>A0A1S1PMN4_9ACTN</name>
<evidence type="ECO:0000313" key="3">
    <source>
        <dbReference type="EMBL" id="OHV21194.1"/>
    </source>
</evidence>
<feature type="transmembrane region" description="Helical" evidence="2">
    <location>
        <begin position="12"/>
        <end position="31"/>
    </location>
</feature>
<evidence type="ECO:0008006" key="5">
    <source>
        <dbReference type="Google" id="ProtNLM"/>
    </source>
</evidence>
<keyword evidence="2" id="KW-0472">Membrane</keyword>
<accession>A0A1S1PMN4</accession>
<reference evidence="4" key="1">
    <citation type="submission" date="2016-07" db="EMBL/GenBank/DDBJ databases">
        <title>Frankia sp. NRRL B-16219 Genome sequencing.</title>
        <authorList>
            <person name="Ghodhbane-Gtari F."/>
            <person name="Swanson E."/>
            <person name="Gueddou A."/>
            <person name="Louati M."/>
            <person name="Nouioui I."/>
            <person name="Hezbri K."/>
            <person name="Abebe-Akele F."/>
            <person name="Simpson S."/>
            <person name="Morris K."/>
            <person name="Thomas K."/>
            <person name="Gtari M."/>
            <person name="Tisa L.S."/>
        </authorList>
    </citation>
    <scope>NUCLEOTIDE SEQUENCE [LARGE SCALE GENOMIC DNA]</scope>
    <source>
        <strain evidence="4">NRRL B-16219</strain>
    </source>
</reference>
<dbReference type="EMBL" id="MAXA01000257">
    <property type="protein sequence ID" value="OHV21194.1"/>
    <property type="molecule type" value="Genomic_DNA"/>
</dbReference>
<evidence type="ECO:0000313" key="4">
    <source>
        <dbReference type="Proteomes" id="UP000179769"/>
    </source>
</evidence>
<proteinExistence type="predicted"/>
<comment type="caution">
    <text evidence="3">The sequence shown here is derived from an EMBL/GenBank/DDBJ whole genome shotgun (WGS) entry which is preliminary data.</text>
</comment>